<accession>A0A1W1I906</accession>
<dbReference type="RefSeq" id="WP_080887693.1">
    <property type="nucleotide sequence ID" value="NZ_LT828648.1"/>
</dbReference>
<keyword evidence="2" id="KW-1185">Reference proteome</keyword>
<dbReference type="EMBL" id="LT828648">
    <property type="protein sequence ID" value="SLM49482.1"/>
    <property type="molecule type" value="Genomic_DNA"/>
</dbReference>
<evidence type="ECO:0000313" key="1">
    <source>
        <dbReference type="EMBL" id="SLM49482.1"/>
    </source>
</evidence>
<dbReference type="AlphaFoldDB" id="A0A1W1I906"/>
<protein>
    <submittedName>
        <fullName evidence="1">Uncharacterized protein</fullName>
    </submittedName>
</protein>
<dbReference type="KEGG" id="nja:NSJP_3315"/>
<dbReference type="Proteomes" id="UP000192042">
    <property type="component" value="Chromosome I"/>
</dbReference>
<sequence>MPNTNASFAPRMRSEELQALIEKLETLDHRSPVRPDLERFDDEAEAVLVRLYGADHRYVETYKYATLAEAEALVNLPESAQEPMAKDLPKTAVQQRRQALQSMLTEMAEMEAKEVTMLTGEDKEDPPSI</sequence>
<dbReference type="STRING" id="1325564.NSJP_3315"/>
<evidence type="ECO:0000313" key="2">
    <source>
        <dbReference type="Proteomes" id="UP000192042"/>
    </source>
</evidence>
<organism evidence="1 2">
    <name type="scientific">Nitrospira japonica</name>
    <dbReference type="NCBI Taxonomy" id="1325564"/>
    <lineage>
        <taxon>Bacteria</taxon>
        <taxon>Pseudomonadati</taxon>
        <taxon>Nitrospirota</taxon>
        <taxon>Nitrospiria</taxon>
        <taxon>Nitrospirales</taxon>
        <taxon>Nitrospiraceae</taxon>
        <taxon>Nitrospira</taxon>
    </lineage>
</organism>
<gene>
    <name evidence="1" type="ORF">NSJP_3315</name>
</gene>
<dbReference type="OrthoDB" id="9792126at2"/>
<proteinExistence type="predicted"/>
<reference evidence="1 2" key="1">
    <citation type="submission" date="2017-03" db="EMBL/GenBank/DDBJ databases">
        <authorList>
            <person name="Afonso C.L."/>
            <person name="Miller P.J."/>
            <person name="Scott M.A."/>
            <person name="Spackman E."/>
            <person name="Goraichik I."/>
            <person name="Dimitrov K.M."/>
            <person name="Suarez D.L."/>
            <person name="Swayne D.E."/>
        </authorList>
    </citation>
    <scope>NUCLEOTIDE SEQUENCE [LARGE SCALE GENOMIC DNA]</scope>
    <source>
        <strain evidence="1">Genome sequencing of Nitrospira japonica strain NJ11</strain>
    </source>
</reference>
<name>A0A1W1I906_9BACT</name>